<comment type="caution">
    <text evidence="2">The sequence shown here is derived from an EMBL/GenBank/DDBJ whole genome shotgun (WGS) entry which is preliminary data.</text>
</comment>
<evidence type="ECO:0000256" key="1">
    <source>
        <dbReference type="SAM" id="MobiDB-lite"/>
    </source>
</evidence>
<dbReference type="EMBL" id="JAUHHV010000007">
    <property type="protein sequence ID" value="KAK1419727.1"/>
    <property type="molecule type" value="Genomic_DNA"/>
</dbReference>
<reference evidence="2" key="1">
    <citation type="journal article" date="2023" name="bioRxiv">
        <title>Improved chromosome-level genome assembly for marigold (Tagetes erecta).</title>
        <authorList>
            <person name="Jiang F."/>
            <person name="Yuan L."/>
            <person name="Wang S."/>
            <person name="Wang H."/>
            <person name="Xu D."/>
            <person name="Wang A."/>
            <person name="Fan W."/>
        </authorList>
    </citation>
    <scope>NUCLEOTIDE SEQUENCE</scope>
    <source>
        <strain evidence="2">WSJ</strain>
        <tissue evidence="2">Leaf</tissue>
    </source>
</reference>
<feature type="region of interest" description="Disordered" evidence="1">
    <location>
        <begin position="109"/>
        <end position="137"/>
    </location>
</feature>
<feature type="compositionally biased region" description="Basic and acidic residues" evidence="1">
    <location>
        <begin position="114"/>
        <end position="137"/>
    </location>
</feature>
<gene>
    <name evidence="2" type="ORF">QVD17_29015</name>
</gene>
<accession>A0AAD8KFX4</accession>
<dbReference type="AlphaFoldDB" id="A0AAD8KFX4"/>
<protein>
    <submittedName>
        <fullName evidence="2">Uncharacterized protein</fullName>
    </submittedName>
</protein>
<evidence type="ECO:0000313" key="2">
    <source>
        <dbReference type="EMBL" id="KAK1419727.1"/>
    </source>
</evidence>
<proteinExistence type="predicted"/>
<organism evidence="2 3">
    <name type="scientific">Tagetes erecta</name>
    <name type="common">African marigold</name>
    <dbReference type="NCBI Taxonomy" id="13708"/>
    <lineage>
        <taxon>Eukaryota</taxon>
        <taxon>Viridiplantae</taxon>
        <taxon>Streptophyta</taxon>
        <taxon>Embryophyta</taxon>
        <taxon>Tracheophyta</taxon>
        <taxon>Spermatophyta</taxon>
        <taxon>Magnoliopsida</taxon>
        <taxon>eudicotyledons</taxon>
        <taxon>Gunneridae</taxon>
        <taxon>Pentapetalae</taxon>
        <taxon>asterids</taxon>
        <taxon>campanulids</taxon>
        <taxon>Asterales</taxon>
        <taxon>Asteraceae</taxon>
        <taxon>Asteroideae</taxon>
        <taxon>Heliantheae alliance</taxon>
        <taxon>Tageteae</taxon>
        <taxon>Tagetes</taxon>
    </lineage>
</organism>
<sequence>MRTETYILNNDKNVSWIKSEGEKLSKGESVLRFALIVRTFNSLASAFTSINSYLKCSKQDGFFPADPVFLASTNLMVFAILRLQTWMKTCDYLTPDVKYILVQHAKKQSYGDPNKGEKRQKEKEKIEKKREKTKKENMLERMMKMEARLECLTIELLQVKY</sequence>
<name>A0AAD8KFX4_TARER</name>
<dbReference type="Proteomes" id="UP001229421">
    <property type="component" value="Unassembled WGS sequence"/>
</dbReference>
<keyword evidence="3" id="KW-1185">Reference proteome</keyword>
<evidence type="ECO:0000313" key="3">
    <source>
        <dbReference type="Proteomes" id="UP001229421"/>
    </source>
</evidence>